<evidence type="ECO:0000256" key="2">
    <source>
        <dbReference type="SAM" id="MobiDB-lite"/>
    </source>
</evidence>
<name>A0A813V4L9_9BILA</name>
<protein>
    <submittedName>
        <fullName evidence="4">Uncharacterized protein</fullName>
    </submittedName>
</protein>
<accession>A0A813V4L9</accession>
<reference evidence="4" key="1">
    <citation type="submission" date="2021-02" db="EMBL/GenBank/DDBJ databases">
        <authorList>
            <person name="Nowell W R."/>
        </authorList>
    </citation>
    <scope>NUCLEOTIDE SEQUENCE</scope>
</reference>
<evidence type="ECO:0000256" key="1">
    <source>
        <dbReference type="ARBA" id="ARBA00023157"/>
    </source>
</evidence>
<gene>
    <name evidence="4" type="ORF">JYZ213_LOCUS6902</name>
</gene>
<dbReference type="InterPro" id="IPR036055">
    <property type="entry name" value="LDL_receptor-like_sf"/>
</dbReference>
<keyword evidence="3" id="KW-0472">Membrane</keyword>
<keyword evidence="3" id="KW-1133">Transmembrane helix</keyword>
<dbReference type="Proteomes" id="UP000663845">
    <property type="component" value="Unassembled WGS sequence"/>
</dbReference>
<dbReference type="EMBL" id="CAJNOG010000044">
    <property type="protein sequence ID" value="CAF0832303.1"/>
    <property type="molecule type" value="Genomic_DNA"/>
</dbReference>
<evidence type="ECO:0000256" key="3">
    <source>
        <dbReference type="SAM" id="Phobius"/>
    </source>
</evidence>
<comment type="caution">
    <text evidence="4">The sequence shown here is derived from an EMBL/GenBank/DDBJ whole genome shotgun (WGS) entry which is preliminary data.</text>
</comment>
<feature type="transmembrane region" description="Helical" evidence="3">
    <location>
        <begin position="7"/>
        <end position="24"/>
    </location>
</feature>
<keyword evidence="1" id="KW-1015">Disulfide bond</keyword>
<feature type="region of interest" description="Disordered" evidence="2">
    <location>
        <begin position="453"/>
        <end position="477"/>
    </location>
</feature>
<dbReference type="AlphaFoldDB" id="A0A813V4L9"/>
<organism evidence="4 5">
    <name type="scientific">Adineta steineri</name>
    <dbReference type="NCBI Taxonomy" id="433720"/>
    <lineage>
        <taxon>Eukaryota</taxon>
        <taxon>Metazoa</taxon>
        <taxon>Spiralia</taxon>
        <taxon>Gnathifera</taxon>
        <taxon>Rotifera</taxon>
        <taxon>Eurotatoria</taxon>
        <taxon>Bdelloidea</taxon>
        <taxon>Adinetida</taxon>
        <taxon>Adinetidae</taxon>
        <taxon>Adineta</taxon>
    </lineage>
</organism>
<feature type="region of interest" description="Disordered" evidence="2">
    <location>
        <begin position="513"/>
        <end position="549"/>
    </location>
</feature>
<keyword evidence="3" id="KW-0812">Transmembrane</keyword>
<sequence>MPINNHGIRIFHLIISIILFNYGITKNPISDLILSTNFCTNISINNLSFGVIHSLNFYSGQSQPPNISCSWIIENFQTSLGSNYILSLRVIDVENDPTHWSNELTFWTGNKQISVDDINKKTYLLSSTSSIKIYFRTKPPLLQTFNPYIRTNLRIRRFLIEFLHVNNDLITNTNENYFLCLSSGILIPKQWKCNCIYECSYDDHSDEDNCPLCSMYNPLNSLLCQSNEIWCLPRTSKSFTDNLIDTEYDDDNNDWMQSHISYSRRIDSKGVCIPRNEYQQCSYSTNSSTCEKILAWRQDHGQIILDDFLLKINQSICFIIIAKEDYKIKFMLNQYYFFKQHEDFEMIVYDGTEEQNKILTSSSWLLKKDIVQTRDNHVATIIIRKRSLQPISLINDDVFNYLQINDTNKQIQQRGINFISLNITWVTKLPPPYTEQQIIPSNPSINSLSTAITNSRRSSSGGSDIESINRTTPTSSYRLQKRQIPINTLRDRMRQFISGSAVRVTTDELNHPVQTTTTTLDIDLEEQPPVASMEDDEQHSSDDDKILTP</sequence>
<dbReference type="Gene3D" id="4.10.400.10">
    <property type="entry name" value="Low-density Lipoprotein Receptor"/>
    <property type="match status" value="1"/>
</dbReference>
<proteinExistence type="predicted"/>
<evidence type="ECO:0000313" key="4">
    <source>
        <dbReference type="EMBL" id="CAF0832303.1"/>
    </source>
</evidence>
<evidence type="ECO:0000313" key="5">
    <source>
        <dbReference type="Proteomes" id="UP000663845"/>
    </source>
</evidence>
<feature type="compositionally biased region" description="Basic and acidic residues" evidence="2">
    <location>
        <begin position="538"/>
        <end position="549"/>
    </location>
</feature>